<protein>
    <submittedName>
        <fullName evidence="2">Uncharacterized protein</fullName>
    </submittedName>
</protein>
<feature type="compositionally biased region" description="Low complexity" evidence="1">
    <location>
        <begin position="26"/>
        <end position="41"/>
    </location>
</feature>
<name>K0S5I3_THAOC</name>
<feature type="compositionally biased region" description="Low complexity" evidence="1">
    <location>
        <begin position="67"/>
        <end position="87"/>
    </location>
</feature>
<accession>K0S5I3</accession>
<evidence type="ECO:0000256" key="1">
    <source>
        <dbReference type="SAM" id="MobiDB-lite"/>
    </source>
</evidence>
<keyword evidence="3" id="KW-1185">Reference proteome</keyword>
<feature type="compositionally biased region" description="Low complexity" evidence="1">
    <location>
        <begin position="1"/>
        <end position="17"/>
    </location>
</feature>
<dbReference type="EMBL" id="AGNL01032314">
    <property type="protein sequence ID" value="EJK56146.1"/>
    <property type="molecule type" value="Genomic_DNA"/>
</dbReference>
<evidence type="ECO:0000313" key="2">
    <source>
        <dbReference type="EMBL" id="EJK56146.1"/>
    </source>
</evidence>
<feature type="region of interest" description="Disordered" evidence="1">
    <location>
        <begin position="1"/>
        <end position="51"/>
    </location>
</feature>
<sequence length="111" mass="10573">GRPAGGASSGSPPAGGRPRSRGRSPGGTSPSPSAPPRGSSGIALHGSLPSRSPVVIRSYALRLRLPASDSGAGRTAAASGASPRPSSVGHGDGAAAPGRSGTVESVERPAC</sequence>
<dbReference type="Proteomes" id="UP000266841">
    <property type="component" value="Unassembled WGS sequence"/>
</dbReference>
<feature type="region of interest" description="Disordered" evidence="1">
    <location>
        <begin position="65"/>
        <end position="111"/>
    </location>
</feature>
<organism evidence="2 3">
    <name type="scientific">Thalassiosira oceanica</name>
    <name type="common">Marine diatom</name>
    <dbReference type="NCBI Taxonomy" id="159749"/>
    <lineage>
        <taxon>Eukaryota</taxon>
        <taxon>Sar</taxon>
        <taxon>Stramenopiles</taxon>
        <taxon>Ochrophyta</taxon>
        <taxon>Bacillariophyta</taxon>
        <taxon>Coscinodiscophyceae</taxon>
        <taxon>Thalassiosirophycidae</taxon>
        <taxon>Thalassiosirales</taxon>
        <taxon>Thalassiosiraceae</taxon>
        <taxon>Thalassiosira</taxon>
    </lineage>
</organism>
<dbReference type="AlphaFoldDB" id="K0S5I3"/>
<proteinExistence type="predicted"/>
<feature type="non-terminal residue" evidence="2">
    <location>
        <position position="1"/>
    </location>
</feature>
<comment type="caution">
    <text evidence="2">The sequence shown here is derived from an EMBL/GenBank/DDBJ whole genome shotgun (WGS) entry which is preliminary data.</text>
</comment>
<reference evidence="2 3" key="1">
    <citation type="journal article" date="2012" name="Genome Biol.">
        <title>Genome and low-iron response of an oceanic diatom adapted to chronic iron limitation.</title>
        <authorList>
            <person name="Lommer M."/>
            <person name="Specht M."/>
            <person name="Roy A.S."/>
            <person name="Kraemer L."/>
            <person name="Andreson R."/>
            <person name="Gutowska M.A."/>
            <person name="Wolf J."/>
            <person name="Bergner S.V."/>
            <person name="Schilhabel M.B."/>
            <person name="Klostermeier U.C."/>
            <person name="Beiko R.G."/>
            <person name="Rosenstiel P."/>
            <person name="Hippler M."/>
            <person name="Laroche J."/>
        </authorList>
    </citation>
    <scope>NUCLEOTIDE SEQUENCE [LARGE SCALE GENOMIC DNA]</scope>
    <source>
        <strain evidence="2 3">CCMP1005</strain>
    </source>
</reference>
<gene>
    <name evidence="2" type="ORF">THAOC_24022</name>
</gene>
<evidence type="ECO:0000313" key="3">
    <source>
        <dbReference type="Proteomes" id="UP000266841"/>
    </source>
</evidence>